<gene>
    <name evidence="2" type="ORF">HK103_007441</name>
</gene>
<name>A0AAD5UNK4_9FUNG</name>
<protein>
    <submittedName>
        <fullName evidence="2">Uncharacterized protein</fullName>
    </submittedName>
</protein>
<reference evidence="2" key="1">
    <citation type="submission" date="2020-05" db="EMBL/GenBank/DDBJ databases">
        <title>Phylogenomic resolution of chytrid fungi.</title>
        <authorList>
            <person name="Stajich J.E."/>
            <person name="Amses K."/>
            <person name="Simmons R."/>
            <person name="Seto K."/>
            <person name="Myers J."/>
            <person name="Bonds A."/>
            <person name="Quandt C.A."/>
            <person name="Barry K."/>
            <person name="Liu P."/>
            <person name="Grigoriev I."/>
            <person name="Longcore J.E."/>
            <person name="James T.Y."/>
        </authorList>
    </citation>
    <scope>NUCLEOTIDE SEQUENCE</scope>
    <source>
        <strain evidence="2">PLAUS21</strain>
    </source>
</reference>
<evidence type="ECO:0000313" key="2">
    <source>
        <dbReference type="EMBL" id="KAJ3260878.1"/>
    </source>
</evidence>
<keyword evidence="3" id="KW-1185">Reference proteome</keyword>
<dbReference type="EMBL" id="JADGKB010000009">
    <property type="protein sequence ID" value="KAJ3260878.1"/>
    <property type="molecule type" value="Genomic_DNA"/>
</dbReference>
<accession>A0AAD5UNK4</accession>
<feature type="region of interest" description="Disordered" evidence="1">
    <location>
        <begin position="60"/>
        <end position="79"/>
    </location>
</feature>
<proteinExistence type="predicted"/>
<sequence length="79" mass="9314">MSVTFVKPETIPLFIKIQSRTPVKELKFRKHSDPSIQYQWEKLKEYLDWSKQVGQVKLLSPGKKSPNKIEKVKKGSKWN</sequence>
<comment type="caution">
    <text evidence="2">The sequence shown here is derived from an EMBL/GenBank/DDBJ whole genome shotgun (WGS) entry which is preliminary data.</text>
</comment>
<evidence type="ECO:0000256" key="1">
    <source>
        <dbReference type="SAM" id="MobiDB-lite"/>
    </source>
</evidence>
<dbReference type="AlphaFoldDB" id="A0AAD5UNK4"/>
<evidence type="ECO:0000313" key="3">
    <source>
        <dbReference type="Proteomes" id="UP001210925"/>
    </source>
</evidence>
<dbReference type="Proteomes" id="UP001210925">
    <property type="component" value="Unassembled WGS sequence"/>
</dbReference>
<organism evidence="2 3">
    <name type="scientific">Boothiomyces macroporosus</name>
    <dbReference type="NCBI Taxonomy" id="261099"/>
    <lineage>
        <taxon>Eukaryota</taxon>
        <taxon>Fungi</taxon>
        <taxon>Fungi incertae sedis</taxon>
        <taxon>Chytridiomycota</taxon>
        <taxon>Chytridiomycota incertae sedis</taxon>
        <taxon>Chytridiomycetes</taxon>
        <taxon>Rhizophydiales</taxon>
        <taxon>Terramycetaceae</taxon>
        <taxon>Boothiomyces</taxon>
    </lineage>
</organism>